<dbReference type="AlphaFoldDB" id="A0A6L2MHM6"/>
<dbReference type="EMBL" id="BKCJ010006600">
    <property type="protein sequence ID" value="GEU72979.1"/>
    <property type="molecule type" value="Genomic_DNA"/>
</dbReference>
<reference evidence="2" key="1">
    <citation type="journal article" date="2019" name="Sci. Rep.">
        <title>Draft genome of Tanacetum cinerariifolium, the natural source of mosquito coil.</title>
        <authorList>
            <person name="Yamashiro T."/>
            <person name="Shiraishi A."/>
            <person name="Satake H."/>
            <person name="Nakayama K."/>
        </authorList>
    </citation>
    <scope>NUCLEOTIDE SEQUENCE</scope>
</reference>
<accession>A0A6L2MHM6</accession>
<name>A0A6L2MHM6_TANCI</name>
<evidence type="ECO:0000256" key="1">
    <source>
        <dbReference type="SAM" id="MobiDB-lite"/>
    </source>
</evidence>
<feature type="region of interest" description="Disordered" evidence="1">
    <location>
        <begin position="281"/>
        <end position="347"/>
    </location>
</feature>
<sequence length="347" mass="38645">MGVNIHKSIDEGPFKMGKFREKLAEGALHLGPERDRVFADLTLEENKRFKADIRATNILLQGLLFRMFMVDITEAPVQDLELNEDNVFQADQCDAFDFDVYEAPTTQTMFMANLSSTDPIYDEVCPSYDSDILSESAQCVFVNEQNKVVNDSLTTELARYKEQVELYEKGKAITPLDYSKKNYLATFTPQRHLTPEQIFWSEDVHKHLTNGLKPITALTVYLPNTPAKLVPGFFQQNNDIVKRQNRTLVEAARTMLIFSKASIFLWAEAVATTFQVPVVSAGTPSSTTIDQDASSTSHSSSSAIVQPSISHQGVAAGPTIKDSPFAQAEDNPFVNVFTPEPNSEESS</sequence>
<protein>
    <submittedName>
        <fullName evidence="2">Putative ribonuclease H-like domain-containing protein</fullName>
    </submittedName>
</protein>
<proteinExistence type="predicted"/>
<evidence type="ECO:0000313" key="2">
    <source>
        <dbReference type="EMBL" id="GEU72979.1"/>
    </source>
</evidence>
<feature type="compositionally biased region" description="Low complexity" evidence="1">
    <location>
        <begin position="294"/>
        <end position="311"/>
    </location>
</feature>
<organism evidence="2">
    <name type="scientific">Tanacetum cinerariifolium</name>
    <name type="common">Dalmatian daisy</name>
    <name type="synonym">Chrysanthemum cinerariifolium</name>
    <dbReference type="NCBI Taxonomy" id="118510"/>
    <lineage>
        <taxon>Eukaryota</taxon>
        <taxon>Viridiplantae</taxon>
        <taxon>Streptophyta</taxon>
        <taxon>Embryophyta</taxon>
        <taxon>Tracheophyta</taxon>
        <taxon>Spermatophyta</taxon>
        <taxon>Magnoliopsida</taxon>
        <taxon>eudicotyledons</taxon>
        <taxon>Gunneridae</taxon>
        <taxon>Pentapetalae</taxon>
        <taxon>asterids</taxon>
        <taxon>campanulids</taxon>
        <taxon>Asterales</taxon>
        <taxon>Asteraceae</taxon>
        <taxon>Asteroideae</taxon>
        <taxon>Anthemideae</taxon>
        <taxon>Anthemidinae</taxon>
        <taxon>Tanacetum</taxon>
    </lineage>
</organism>
<comment type="caution">
    <text evidence="2">The sequence shown here is derived from an EMBL/GenBank/DDBJ whole genome shotgun (WGS) entry which is preliminary data.</text>
</comment>
<gene>
    <name evidence="2" type="ORF">Tci_044957</name>
</gene>
<feature type="compositionally biased region" description="Polar residues" evidence="1">
    <location>
        <begin position="282"/>
        <end position="293"/>
    </location>
</feature>